<dbReference type="InterPro" id="IPR008979">
    <property type="entry name" value="Galactose-bd-like_sf"/>
</dbReference>
<evidence type="ECO:0000313" key="12">
    <source>
        <dbReference type="Proteomes" id="UP001162156"/>
    </source>
</evidence>
<dbReference type="Pfam" id="PF00094">
    <property type="entry name" value="VWD"/>
    <property type="match status" value="2"/>
</dbReference>
<dbReference type="PROSITE" id="PS01185">
    <property type="entry name" value="CTCK_1"/>
    <property type="match status" value="1"/>
</dbReference>
<dbReference type="SUPFAM" id="SSF49785">
    <property type="entry name" value="Galactose-binding domain-like"/>
    <property type="match status" value="1"/>
</dbReference>
<evidence type="ECO:0008006" key="13">
    <source>
        <dbReference type="Google" id="ProtNLM"/>
    </source>
</evidence>
<dbReference type="PROSITE" id="PS01286">
    <property type="entry name" value="FA58C_2"/>
    <property type="match status" value="1"/>
</dbReference>
<feature type="domain" description="VWFD" evidence="10">
    <location>
        <begin position="529"/>
        <end position="730"/>
    </location>
</feature>
<dbReference type="SUPFAM" id="SSF57567">
    <property type="entry name" value="Serine protease inhibitors"/>
    <property type="match status" value="2"/>
</dbReference>
<dbReference type="SMART" id="SM00832">
    <property type="entry name" value="C8"/>
    <property type="match status" value="2"/>
</dbReference>
<feature type="disulfide bond" evidence="6">
    <location>
        <begin position="1771"/>
        <end position="1825"/>
    </location>
</feature>
<evidence type="ECO:0000256" key="5">
    <source>
        <dbReference type="ARBA" id="ARBA00023180"/>
    </source>
</evidence>
<comment type="caution">
    <text evidence="11">The sequence shown here is derived from an EMBL/GenBank/DDBJ whole genome shotgun (WGS) entry which is preliminary data.</text>
</comment>
<dbReference type="PANTHER" id="PTHR11339:SF402">
    <property type="entry name" value="VWFD DOMAIN-CONTAINING PROTEIN"/>
    <property type="match status" value="1"/>
</dbReference>
<keyword evidence="4 6" id="KW-1015">Disulfide bond</keyword>
<evidence type="ECO:0000259" key="7">
    <source>
        <dbReference type="PROSITE" id="PS01225"/>
    </source>
</evidence>
<dbReference type="SMART" id="SM00231">
    <property type="entry name" value="FA58C"/>
    <property type="match status" value="1"/>
</dbReference>
<dbReference type="SMART" id="SM00214">
    <property type="entry name" value="VWC"/>
    <property type="match status" value="5"/>
</dbReference>
<dbReference type="EMBL" id="JANEYF010001307">
    <property type="protein sequence ID" value="KAJ8964858.1"/>
    <property type="molecule type" value="Genomic_DNA"/>
</dbReference>
<evidence type="ECO:0000256" key="3">
    <source>
        <dbReference type="ARBA" id="ARBA00022737"/>
    </source>
</evidence>
<comment type="caution">
    <text evidence="6">Lacks conserved residue(s) required for the propagation of feature annotation.</text>
</comment>
<dbReference type="CDD" id="cd19941">
    <property type="entry name" value="TIL"/>
    <property type="match status" value="2"/>
</dbReference>
<dbReference type="PROSITE" id="PS50184">
    <property type="entry name" value="VWFC_2"/>
    <property type="match status" value="1"/>
</dbReference>
<dbReference type="CDD" id="cd00057">
    <property type="entry name" value="FA58C"/>
    <property type="match status" value="1"/>
</dbReference>
<dbReference type="InterPro" id="IPR001846">
    <property type="entry name" value="VWF_type-D"/>
</dbReference>
<evidence type="ECO:0000259" key="9">
    <source>
        <dbReference type="PROSITE" id="PS50184"/>
    </source>
</evidence>
<evidence type="ECO:0000256" key="6">
    <source>
        <dbReference type="PROSITE-ProRule" id="PRU00039"/>
    </source>
</evidence>
<dbReference type="InterPro" id="IPR050780">
    <property type="entry name" value="Mucin_vWF_Thrombospondin_sf"/>
</dbReference>
<dbReference type="Gene3D" id="2.60.120.260">
    <property type="entry name" value="Galactose-binding domain-like"/>
    <property type="match status" value="1"/>
</dbReference>
<gene>
    <name evidence="11" type="ORF">NQ314_004576</name>
</gene>
<dbReference type="GO" id="GO:0005576">
    <property type="term" value="C:extracellular region"/>
    <property type="evidence" value="ECO:0007669"/>
    <property type="project" value="UniProtKB-SubCell"/>
</dbReference>
<feature type="domain" description="CTCK" evidence="7">
    <location>
        <begin position="1735"/>
        <end position="1831"/>
    </location>
</feature>
<dbReference type="PROSITE" id="PS01208">
    <property type="entry name" value="VWFC_1"/>
    <property type="match status" value="1"/>
</dbReference>
<dbReference type="InterPro" id="IPR014853">
    <property type="entry name" value="VWF/SSPO/ZAN-like_Cys-rich_dom"/>
</dbReference>
<comment type="subcellular location">
    <subcellularLocation>
        <location evidence="1">Secreted</location>
        <location evidence="1">Extracellular space</location>
    </subcellularLocation>
</comment>
<feature type="domain" description="VWFD" evidence="10">
    <location>
        <begin position="885"/>
        <end position="1078"/>
    </location>
</feature>
<dbReference type="InterPro" id="IPR036084">
    <property type="entry name" value="Ser_inhib-like_sf"/>
</dbReference>
<accession>A0AAV8ZJM2</accession>
<evidence type="ECO:0000313" key="11">
    <source>
        <dbReference type="EMBL" id="KAJ8964858.1"/>
    </source>
</evidence>
<dbReference type="InterPro" id="IPR002919">
    <property type="entry name" value="TIL_dom"/>
</dbReference>
<keyword evidence="3" id="KW-0677">Repeat</keyword>
<sequence length="1856" mass="206346">PGHVHEENECKKCQCIDNSYSCHDENCEERIEELVPGKQNVSLQEGQLVTMPPILIPTSVTPPPRCDEDRFMDLIQGDQPLPDDAFNASSILSPPFAPRNARFNSRISEVSGGSWAPKYSNQDQYLQIDLGKQEPVYGAIVRGSPLYDEYVTSYKVLYSPDGHIFYYILNDEHYPIIFRGSVDTTTPVKQIFDTPIEAKVVRINPQTWHNGISLRMELIGCGEEKTTTVQSTLAYEFLTAKPTPIKPQHCDDPMGIGDGRMGEHQISTSSDLSPQHSKTHLKLNTFVEITSTTISPSPCNNCPGVDATVLEMDACRCLADLWWDGEHCVNRTQCPCMVGHIPYTVGALFEKEDCSECICKLGGVSHCTPKKCDKCKEGLRSTVTSTCACTCQPCPEDTVLCPTSNICINSTLWCNGVQNCPDDELNCPTTTEELTTTTTVAPTTTKKPVKKCPIVICNPGFKKVERKVSKTELRHSYLSAMISGRTKTKNKYKGVYNGLKIYTKGGYKGYNYKQQNLQKPLPVVSDLAQEEVVCKEYKCISTKPPPKFIFGPVECPPIICQANYIPVFDEESINIKSKVCPSYSCYPPPEPDAVLKKNCSTSCSRDLIIHHQDHLFILHPDLSVEFDGYSYTVEQTKTIGSQNEAFSISQLGNTLFFVSNRFGFWIIWNTLGDVKLGVVHKLAEKVDGLCGFFNDEPEDDKRKPNGSPARTSVEFGDSWALASDQPLTCEAKACPIHIQNKAWEMCNRVKEQSLSPCARVVDIEAFISRCLETTCTCLEHSLDNHTAEEECRCHAMQAFVVDCLSADSTIDLSDWRMQQDCPTSCEAPLVYHDCYQRKCEPTCESISDPNVCPKVNNICFPGCYCPQGYVRKDETCIKPSSCRDCECNVLPHLQYVTYDENNFTVTGNCVFVMSRDVLLPDEDTHKFQVLITNHPCKNKKDKTCVGKITILYEGHKIHVLLDEYRNKLKMIVDAERIIDFEDIAQWAKVRETATKHFKILLTALQVEVSVYYPSLGVSVKAPSHKYGGKLEGLCGDCNGDLEDDIKTPSGKKPKDVNDFALSWLYENLPGGQSREQCENKLEEECPPLPVDSDPCVQLVDINKFGQNGVKKDTCDGHPELACTAIEAYARDCASAGFCINWRNEYCPAKGCPADQFYDPCGTSNPETCDSIKGKTKNIKKIIPSEGCYCPEGKVCDEEGHHPGDKWKKDKCTTCICEGTSLKCETQNCPGVSTICERGYNAIKVSSNEEECCDKYACVPEPTAGPTCETPQKLLCGQGQIMKLDTKPNGCQTFICECKPIEDCEAVDLSTDIPLEPGYIKDMDDSGCCPVVNLVCKKDLCPEPNECPQYHSLKTENIEGKCCPFYSCEPPKDKCIYETEYTAASRGGERLLTRYEKQNLLKGANETWQDGPCRECKCVLTSIGNYQPSCSQTECSTLASHPDSTDYLLKDEPVFEQCCPNTKRTACKYKGKTYKVGEKWPIGNDYCTTLECVETPSGIQKETQVKSCDKKCDIGFEYVEATPESKECCGSCKQVACILDGVVYKDGEEWTSADHCSNYFCININGSLQVQAVLVNCPELPDEYLNDFVIETFPVEGECCARHVSAACKVGQRIYKASRALNIYYENLLSLLKSLGKHGHLLMEINGWEYRESNETCCGECSQVACVVDGEIKEPDESWTSPDNCTTFTCDHLDDQFVVSSQQESCPSLEDCPEEDIYIKGCCKHCNLTSKSQVLCAPEPIELDKTIGLIKYSLPTHGDCINKQPIPDFTECVGSCHSSTFFNIQSGLHESVCSCCQATDYASIYVELVCADGETWKKKIAVPSKCGCEGCAGNKSNLKKSPTKSVKTGGVKSSRYV</sequence>
<evidence type="ECO:0000256" key="2">
    <source>
        <dbReference type="ARBA" id="ARBA00009456"/>
    </source>
</evidence>
<dbReference type="SUPFAM" id="SSF57603">
    <property type="entry name" value="FnI-like domain"/>
    <property type="match status" value="2"/>
</dbReference>
<reference evidence="11" key="1">
    <citation type="journal article" date="2023" name="Insect Mol. Biol.">
        <title>Genome sequencing provides insights into the evolution of gene families encoding plant cell wall-degrading enzymes in longhorned beetles.</title>
        <authorList>
            <person name="Shin N.R."/>
            <person name="Okamura Y."/>
            <person name="Kirsch R."/>
            <person name="Pauchet Y."/>
        </authorList>
    </citation>
    <scope>NUCLEOTIDE SEQUENCE</scope>
    <source>
        <strain evidence="11">RBIC_L_NR</strain>
    </source>
</reference>
<protein>
    <recommendedName>
        <fullName evidence="13">Hemocytin</fullName>
    </recommendedName>
</protein>
<dbReference type="InterPro" id="IPR000421">
    <property type="entry name" value="FA58C"/>
</dbReference>
<feature type="disulfide bond" evidence="6">
    <location>
        <begin position="1775"/>
        <end position="1827"/>
    </location>
</feature>
<dbReference type="InterPro" id="IPR006207">
    <property type="entry name" value="Cys_knot_C"/>
</dbReference>
<keyword evidence="5" id="KW-0325">Glycoprotein</keyword>
<dbReference type="InterPro" id="IPR001007">
    <property type="entry name" value="VWF_dom"/>
</dbReference>
<feature type="domain" description="F5/8 type C" evidence="8">
    <location>
        <begin position="66"/>
        <end position="221"/>
    </location>
</feature>
<dbReference type="Pfam" id="PF08742">
    <property type="entry name" value="C8"/>
    <property type="match status" value="2"/>
</dbReference>
<dbReference type="SMART" id="SM00216">
    <property type="entry name" value="VWD"/>
    <property type="match status" value="2"/>
</dbReference>
<evidence type="ECO:0000259" key="8">
    <source>
        <dbReference type="PROSITE" id="PS50022"/>
    </source>
</evidence>
<dbReference type="Pfam" id="PF01826">
    <property type="entry name" value="TIL"/>
    <property type="match status" value="1"/>
</dbReference>
<feature type="non-terminal residue" evidence="11">
    <location>
        <position position="1"/>
    </location>
</feature>
<dbReference type="Pfam" id="PF00754">
    <property type="entry name" value="F5_F8_type_C"/>
    <property type="match status" value="1"/>
</dbReference>
<dbReference type="SMART" id="SM00041">
    <property type="entry name" value="CT"/>
    <property type="match status" value="1"/>
</dbReference>
<evidence type="ECO:0000256" key="4">
    <source>
        <dbReference type="ARBA" id="ARBA00023157"/>
    </source>
</evidence>
<dbReference type="Proteomes" id="UP001162156">
    <property type="component" value="Unassembled WGS sequence"/>
</dbReference>
<dbReference type="Gene3D" id="2.10.25.10">
    <property type="entry name" value="Laminin"/>
    <property type="match status" value="2"/>
</dbReference>
<comment type="similarity">
    <text evidence="2">Belongs to the thrombospondin family.</text>
</comment>
<dbReference type="SMART" id="SM00192">
    <property type="entry name" value="LDLa"/>
    <property type="match status" value="1"/>
</dbReference>
<dbReference type="PANTHER" id="PTHR11339">
    <property type="entry name" value="EXTRACELLULAR MATRIX GLYCOPROTEIN RELATED"/>
    <property type="match status" value="1"/>
</dbReference>
<dbReference type="InterPro" id="IPR002172">
    <property type="entry name" value="LDrepeatLR_classA_rpt"/>
</dbReference>
<organism evidence="11 12">
    <name type="scientific">Rhamnusium bicolor</name>
    <dbReference type="NCBI Taxonomy" id="1586634"/>
    <lineage>
        <taxon>Eukaryota</taxon>
        <taxon>Metazoa</taxon>
        <taxon>Ecdysozoa</taxon>
        <taxon>Arthropoda</taxon>
        <taxon>Hexapoda</taxon>
        <taxon>Insecta</taxon>
        <taxon>Pterygota</taxon>
        <taxon>Neoptera</taxon>
        <taxon>Endopterygota</taxon>
        <taxon>Coleoptera</taxon>
        <taxon>Polyphaga</taxon>
        <taxon>Cucujiformia</taxon>
        <taxon>Chrysomeloidea</taxon>
        <taxon>Cerambycidae</taxon>
        <taxon>Lepturinae</taxon>
        <taxon>Rhagiini</taxon>
        <taxon>Rhamnusium</taxon>
    </lineage>
</organism>
<feature type="domain" description="VWFC" evidence="9">
    <location>
        <begin position="1185"/>
        <end position="1258"/>
    </location>
</feature>
<dbReference type="PROSITE" id="PS50022">
    <property type="entry name" value="FA58C_3"/>
    <property type="match status" value="1"/>
</dbReference>
<dbReference type="PROSITE" id="PS01225">
    <property type="entry name" value="CTCK_2"/>
    <property type="match status" value="1"/>
</dbReference>
<evidence type="ECO:0000259" key="10">
    <source>
        <dbReference type="PROSITE" id="PS51233"/>
    </source>
</evidence>
<name>A0AAV8ZJM2_9CUCU</name>
<dbReference type="PROSITE" id="PS51233">
    <property type="entry name" value="VWFD"/>
    <property type="match status" value="2"/>
</dbReference>
<evidence type="ECO:0000256" key="1">
    <source>
        <dbReference type="ARBA" id="ARBA00004239"/>
    </source>
</evidence>
<keyword evidence="12" id="KW-1185">Reference proteome</keyword>
<proteinExistence type="inferred from homology"/>